<feature type="domain" description="Glycosyl transferase family 28 C-terminal" evidence="8">
    <location>
        <begin position="8"/>
        <end position="151"/>
    </location>
</feature>
<comment type="subcellular location">
    <subcellularLocation>
        <location evidence="1">Endoplasmic reticulum</location>
    </subcellularLocation>
</comment>
<comment type="similarity">
    <text evidence="2">Belongs to the glycosyltransferase 28 family.</text>
</comment>
<dbReference type="Proteomes" id="UP001153714">
    <property type="component" value="Chromosome 18"/>
</dbReference>
<dbReference type="OrthoDB" id="20273at2759"/>
<gene>
    <name evidence="9" type="ORF">DIATSA_LOCUS5500</name>
</gene>
<dbReference type="EC" id="2.4.1.141" evidence="3"/>
<evidence type="ECO:0000256" key="4">
    <source>
        <dbReference type="ARBA" id="ARBA00017468"/>
    </source>
</evidence>
<dbReference type="InterPro" id="IPR039042">
    <property type="entry name" value="Alg13-like"/>
</dbReference>
<dbReference type="Pfam" id="PF04101">
    <property type="entry name" value="Glyco_tran_28_C"/>
    <property type="match status" value="1"/>
</dbReference>
<dbReference type="GO" id="GO:0004577">
    <property type="term" value="F:N-acetylglucosaminyldiphosphodolichol N-acetylglucosaminyltransferase activity"/>
    <property type="evidence" value="ECO:0007669"/>
    <property type="project" value="UniProtKB-EC"/>
</dbReference>
<dbReference type="GO" id="GO:0005783">
    <property type="term" value="C:endoplasmic reticulum"/>
    <property type="evidence" value="ECO:0007669"/>
    <property type="project" value="UniProtKB-SubCell"/>
</dbReference>
<evidence type="ECO:0000256" key="7">
    <source>
        <dbReference type="ARBA" id="ARBA00022824"/>
    </source>
</evidence>
<evidence type="ECO:0000259" key="8">
    <source>
        <dbReference type="Pfam" id="PF04101"/>
    </source>
</evidence>
<reference evidence="9" key="2">
    <citation type="submission" date="2022-10" db="EMBL/GenBank/DDBJ databases">
        <authorList>
            <consortium name="ENA_rothamsted_submissions"/>
            <consortium name="culmorum"/>
            <person name="King R."/>
        </authorList>
    </citation>
    <scope>NUCLEOTIDE SEQUENCE</scope>
</reference>
<dbReference type="GO" id="GO:0006488">
    <property type="term" value="P:dolichol-linked oligosaccharide biosynthetic process"/>
    <property type="evidence" value="ECO:0007669"/>
    <property type="project" value="InterPro"/>
</dbReference>
<dbReference type="AlphaFoldDB" id="A0A9N9R1D7"/>
<evidence type="ECO:0000313" key="9">
    <source>
        <dbReference type="EMBL" id="CAG9787631.1"/>
    </source>
</evidence>
<dbReference type="PANTHER" id="PTHR12867:SF6">
    <property type="entry name" value="N-ACETYLGLUCOSAMINYLDIPHOSPHODOLICHOL N-ACETYLGLUCOSAMINYLTRANSFERASE"/>
    <property type="match status" value="1"/>
</dbReference>
<organism evidence="9 10">
    <name type="scientific">Diatraea saccharalis</name>
    <name type="common">sugarcane borer</name>
    <dbReference type="NCBI Taxonomy" id="40085"/>
    <lineage>
        <taxon>Eukaryota</taxon>
        <taxon>Metazoa</taxon>
        <taxon>Ecdysozoa</taxon>
        <taxon>Arthropoda</taxon>
        <taxon>Hexapoda</taxon>
        <taxon>Insecta</taxon>
        <taxon>Pterygota</taxon>
        <taxon>Neoptera</taxon>
        <taxon>Endopterygota</taxon>
        <taxon>Lepidoptera</taxon>
        <taxon>Glossata</taxon>
        <taxon>Ditrysia</taxon>
        <taxon>Pyraloidea</taxon>
        <taxon>Crambidae</taxon>
        <taxon>Crambinae</taxon>
        <taxon>Diatraea</taxon>
    </lineage>
</organism>
<evidence type="ECO:0000256" key="5">
    <source>
        <dbReference type="ARBA" id="ARBA00022676"/>
    </source>
</evidence>
<dbReference type="Gene3D" id="3.40.50.2000">
    <property type="entry name" value="Glycogen Phosphorylase B"/>
    <property type="match status" value="1"/>
</dbReference>
<keyword evidence="7" id="KW-0256">Endoplasmic reticulum</keyword>
<evidence type="ECO:0000256" key="6">
    <source>
        <dbReference type="ARBA" id="ARBA00022679"/>
    </source>
</evidence>
<keyword evidence="6" id="KW-0808">Transferase</keyword>
<dbReference type="PANTHER" id="PTHR12867">
    <property type="entry name" value="GLYCOSYL TRANSFERASE-RELATED"/>
    <property type="match status" value="1"/>
</dbReference>
<name>A0A9N9R1D7_9NEOP</name>
<reference evidence="9" key="1">
    <citation type="submission" date="2021-12" db="EMBL/GenBank/DDBJ databases">
        <authorList>
            <person name="King R."/>
        </authorList>
    </citation>
    <scope>NUCLEOTIDE SEQUENCE</scope>
</reference>
<dbReference type="EMBL" id="OU893349">
    <property type="protein sequence ID" value="CAG9787631.1"/>
    <property type="molecule type" value="Genomic_DNA"/>
</dbReference>
<dbReference type="SUPFAM" id="SSF53756">
    <property type="entry name" value="UDP-Glycosyltransferase/glycogen phosphorylase"/>
    <property type="match status" value="1"/>
</dbReference>
<accession>A0A9N9R1D7</accession>
<proteinExistence type="inferred from homology"/>
<keyword evidence="5" id="KW-0328">Glycosyltransferase</keyword>
<dbReference type="InterPro" id="IPR007235">
    <property type="entry name" value="Glyco_trans_28_C"/>
</dbReference>
<sequence>MVNEYRRCFITVGTTKFDLLVDTIMTPLVLNSLKKMGCKVVTFQIGNSNFQPGIYDKEGIQINVYRFKDSILDDINSADLVISHAGAGSCLESLEAGKPLLVVVNEELMDNHQIELAEQLQVDGHLYYCTCDTIETTLEMLDFSMLRPFPKPDPTIFLKYLDDVLRVKPKSN</sequence>
<evidence type="ECO:0000256" key="1">
    <source>
        <dbReference type="ARBA" id="ARBA00004240"/>
    </source>
</evidence>
<keyword evidence="10" id="KW-1185">Reference proteome</keyword>
<protein>
    <recommendedName>
        <fullName evidence="4">UDP-N-acetylglucosamine transferase subunit ALG13</fullName>
        <ecNumber evidence="3">2.4.1.141</ecNumber>
    </recommendedName>
</protein>
<evidence type="ECO:0000256" key="3">
    <source>
        <dbReference type="ARBA" id="ARBA00012614"/>
    </source>
</evidence>
<evidence type="ECO:0000256" key="2">
    <source>
        <dbReference type="ARBA" id="ARBA00006962"/>
    </source>
</evidence>
<evidence type="ECO:0000313" key="10">
    <source>
        <dbReference type="Proteomes" id="UP001153714"/>
    </source>
</evidence>